<dbReference type="PANTHER" id="PTHR22946:SF9">
    <property type="entry name" value="POLYKETIDE TRANSFERASE AF380"/>
    <property type="match status" value="1"/>
</dbReference>
<dbReference type="EMBL" id="AP012032">
    <property type="protein sequence ID" value="BAK12832.1"/>
    <property type="molecule type" value="Genomic_DNA"/>
</dbReference>
<reference evidence="4" key="1">
    <citation type="journal article" date="2012" name="Appl. Microbiol. Biotechnol.">
        <title>The complete genome sequence of Pantoea ananatis AJ13355, an organism with great biotechnological potential.</title>
        <authorList>
            <person name="Hara Y."/>
            <person name="Kadotani N."/>
            <person name="Izui H."/>
            <person name="Katashkina J.I."/>
            <person name="Kuvaeva T.M."/>
            <person name="Andreeva I.G."/>
            <person name="Golubeva L.I."/>
            <person name="Malko D.B."/>
            <person name="Makeev V.J."/>
            <person name="Mashko S.V."/>
            <person name="Kozlov Y.I."/>
        </authorList>
    </citation>
    <scope>NUCLEOTIDE SEQUENCE [LARGE SCALE GENOMIC DNA]</scope>
    <source>
        <strain evidence="4">AJ13355</strain>
    </source>
</reference>
<dbReference type="GO" id="GO:0052689">
    <property type="term" value="F:carboxylic ester hydrolase activity"/>
    <property type="evidence" value="ECO:0007669"/>
    <property type="project" value="UniProtKB-ARBA"/>
</dbReference>
<dbReference type="InterPro" id="IPR029058">
    <property type="entry name" value="AB_hydrolase_fold"/>
</dbReference>
<dbReference type="RefSeq" id="WP_014594719.1">
    <property type="nucleotide sequence ID" value="NC_017531.2"/>
</dbReference>
<evidence type="ECO:0000259" key="2">
    <source>
        <dbReference type="Pfam" id="PF00326"/>
    </source>
</evidence>
<dbReference type="PANTHER" id="PTHR22946">
    <property type="entry name" value="DIENELACTONE HYDROLASE DOMAIN-CONTAINING PROTEIN-RELATED"/>
    <property type="match status" value="1"/>
</dbReference>
<dbReference type="NCBIfam" id="NF007857">
    <property type="entry name" value="PRK10566.1"/>
    <property type="match status" value="1"/>
</dbReference>
<dbReference type="PATRIC" id="fig|932677.3.peg.3219"/>
<protein>
    <submittedName>
        <fullName evidence="3">Esterase YjfP</fullName>
    </submittedName>
</protein>
<dbReference type="GO" id="GO:0008236">
    <property type="term" value="F:serine-type peptidase activity"/>
    <property type="evidence" value="ECO:0007669"/>
    <property type="project" value="InterPro"/>
</dbReference>
<keyword evidence="1" id="KW-0378">Hydrolase</keyword>
<evidence type="ECO:0000256" key="1">
    <source>
        <dbReference type="ARBA" id="ARBA00022801"/>
    </source>
</evidence>
<dbReference type="SUPFAM" id="SSF53474">
    <property type="entry name" value="alpha/beta-Hydrolases"/>
    <property type="match status" value="1"/>
</dbReference>
<name>A0A0H3L076_PANAA</name>
<dbReference type="InterPro" id="IPR050261">
    <property type="entry name" value="FrsA_esterase"/>
</dbReference>
<dbReference type="KEGG" id="paj:PAJ_2752"/>
<proteinExistence type="predicted"/>
<dbReference type="Pfam" id="PF00326">
    <property type="entry name" value="Peptidase_S9"/>
    <property type="match status" value="1"/>
</dbReference>
<sequence length="249" mass="27556">MIELTTERLAGIECLHAAPAGQRQQRLPTVVFYHGFTSSKEVYAYFAVALAQAGFRTLMPDADMHGARYNGDADARFSHFWDILKQNIDEFPLIEAALRADDLIAGDRLAVAGASMGGMTALGVMARYAHIHSVACMMGSGYFMQLSHTLFPPVTVTGPEQQAQFTKRMAPLADYDPAARLHNLADRPLLLWHGEADEVVPFAETQRLERALHEQRLDAHLVSLSEKHIGHKITPSGLTALVSFFKRQL</sequence>
<dbReference type="AlphaFoldDB" id="A0A0H3L076"/>
<dbReference type="Proteomes" id="UP000006690">
    <property type="component" value="Chromosome"/>
</dbReference>
<gene>
    <name evidence="3" type="primary">yjfP</name>
    <name evidence="3" type="ordered locus">PAJ_2752</name>
</gene>
<dbReference type="Gene3D" id="3.40.50.1820">
    <property type="entry name" value="alpha/beta hydrolase"/>
    <property type="match status" value="1"/>
</dbReference>
<evidence type="ECO:0000313" key="4">
    <source>
        <dbReference type="Proteomes" id="UP000006690"/>
    </source>
</evidence>
<evidence type="ECO:0000313" key="3">
    <source>
        <dbReference type="EMBL" id="BAK12832.1"/>
    </source>
</evidence>
<dbReference type="eggNOG" id="COG1073">
    <property type="taxonomic scope" value="Bacteria"/>
</dbReference>
<dbReference type="OrthoDB" id="31158at2"/>
<dbReference type="HOGENOM" id="CLU_094948_1_0_6"/>
<organism evidence="3 4">
    <name type="scientific">Pantoea ananatis (strain AJ13355)</name>
    <dbReference type="NCBI Taxonomy" id="932677"/>
    <lineage>
        <taxon>Bacteria</taxon>
        <taxon>Pseudomonadati</taxon>
        <taxon>Pseudomonadota</taxon>
        <taxon>Gammaproteobacteria</taxon>
        <taxon>Enterobacterales</taxon>
        <taxon>Erwiniaceae</taxon>
        <taxon>Pantoea</taxon>
    </lineage>
</organism>
<accession>A0A0H3L076</accession>
<dbReference type="InterPro" id="IPR001375">
    <property type="entry name" value="Peptidase_S9_cat"/>
</dbReference>
<dbReference type="GO" id="GO:0006508">
    <property type="term" value="P:proteolysis"/>
    <property type="evidence" value="ECO:0007669"/>
    <property type="project" value="InterPro"/>
</dbReference>
<feature type="domain" description="Peptidase S9 prolyl oligopeptidase catalytic" evidence="2">
    <location>
        <begin position="96"/>
        <end position="247"/>
    </location>
</feature>